<reference evidence="1" key="2">
    <citation type="submission" date="2025-05" db="UniProtKB">
        <authorList>
            <consortium name="Ensembl"/>
        </authorList>
    </citation>
    <scope>IDENTIFICATION</scope>
</reference>
<proteinExistence type="predicted"/>
<keyword evidence="2" id="KW-1185">Reference proteome</keyword>
<evidence type="ECO:0000313" key="2">
    <source>
        <dbReference type="Proteomes" id="UP000314981"/>
    </source>
</evidence>
<dbReference type="GeneTree" id="ENSGT01150000286925"/>
<accession>A0A4W2DZI4</accession>
<dbReference type="AlphaFoldDB" id="A0A4W2DZI4"/>
<name>A0A4W2DZI4_BOBOX</name>
<reference evidence="2 3" key="1">
    <citation type="submission" date="2018-11" db="EMBL/GenBank/DDBJ databases">
        <title>Haplotype-resolved cattle genomes.</title>
        <authorList>
            <person name="Low W.Y."/>
            <person name="Tearle R."/>
            <person name="Bickhart D.M."/>
            <person name="Rosen B.D."/>
            <person name="Koren S."/>
            <person name="Rhie A."/>
            <person name="Hiendleder S."/>
            <person name="Phillippy A.M."/>
            <person name="Smith T.P.L."/>
            <person name="Williams J.L."/>
        </authorList>
    </citation>
    <scope>NUCLEOTIDE SEQUENCE [LARGE SCALE GENOMIC DNA]</scope>
</reference>
<dbReference type="Ensembl" id="ENSBIXT00000007508.1">
    <property type="protein sequence ID" value="ENSBIXP00000029333.1"/>
    <property type="gene ID" value="ENSBIXG00000010910.1"/>
</dbReference>
<evidence type="ECO:0000313" key="3">
    <source>
        <dbReference type="Proteomes" id="UP000429181"/>
    </source>
</evidence>
<sequence>MFIAGLFTEAKTWQQPKFPSTEEWIKKMWYMYTMEYHTTTRKNDVTPFAATWMDLKIITLSEGSQTGKDKYYMVSLICEI</sequence>
<dbReference type="Ensembl" id="ENSBIXT00005003553.1">
    <property type="protein sequence ID" value="ENSBIXP00005006867.1"/>
    <property type="gene ID" value="ENSBIXG00005012252.1"/>
</dbReference>
<evidence type="ECO:0000313" key="1">
    <source>
        <dbReference type="Ensembl" id="ENSBIXP00000029333.1"/>
    </source>
</evidence>
<organism evidence="1 2">
    <name type="scientific">Bos indicus x Bos taurus</name>
    <name type="common">Hybrid cattle</name>
    <dbReference type="NCBI Taxonomy" id="30522"/>
    <lineage>
        <taxon>Eukaryota</taxon>
        <taxon>Metazoa</taxon>
        <taxon>Chordata</taxon>
        <taxon>Craniata</taxon>
        <taxon>Vertebrata</taxon>
        <taxon>Euteleostomi</taxon>
        <taxon>Mammalia</taxon>
        <taxon>Eutheria</taxon>
        <taxon>Laurasiatheria</taxon>
        <taxon>Artiodactyla</taxon>
        <taxon>Ruminantia</taxon>
        <taxon>Pecora</taxon>
        <taxon>Bovidae</taxon>
        <taxon>Bovinae</taxon>
        <taxon>Bos</taxon>
    </lineage>
</organism>
<evidence type="ECO:0008006" key="4">
    <source>
        <dbReference type="Google" id="ProtNLM"/>
    </source>
</evidence>
<protein>
    <recommendedName>
        <fullName evidence="4">DUF1725 domain-containing protein</fullName>
    </recommendedName>
</protein>
<dbReference type="Proteomes" id="UP000314981">
    <property type="component" value="Chromosome 17"/>
</dbReference>
<dbReference type="OMA" id="SSICTME"/>
<dbReference type="Proteomes" id="UP000429181">
    <property type="component" value="Chromosome 17"/>
</dbReference>